<dbReference type="EMBL" id="REGN01008048">
    <property type="protein sequence ID" value="RNA04563.1"/>
    <property type="molecule type" value="Genomic_DNA"/>
</dbReference>
<sequence>MIAYLIQFVEVRKPFLRIFCSTSFSVFSKNSFNANKCAQYSNLLLIFVLNAFILFLIFVLKNFLKEGSVPFNFWIDDLNTPQPRYGNAAGYRHAIFSNFTQLHDISVLINFLLQYKTYDDR</sequence>
<protein>
    <submittedName>
        <fullName evidence="2">Uncharacterized protein</fullName>
    </submittedName>
</protein>
<keyword evidence="1" id="KW-0472">Membrane</keyword>
<reference evidence="2 3" key="1">
    <citation type="journal article" date="2018" name="Sci. Rep.">
        <title>Genomic signatures of local adaptation to the degree of environmental predictability in rotifers.</title>
        <authorList>
            <person name="Franch-Gras L."/>
            <person name="Hahn C."/>
            <person name="Garcia-Roger E.M."/>
            <person name="Carmona M.J."/>
            <person name="Serra M."/>
            <person name="Gomez A."/>
        </authorList>
    </citation>
    <scope>NUCLEOTIDE SEQUENCE [LARGE SCALE GENOMIC DNA]</scope>
    <source>
        <strain evidence="2">HYR1</strain>
    </source>
</reference>
<feature type="transmembrane region" description="Helical" evidence="1">
    <location>
        <begin position="40"/>
        <end position="60"/>
    </location>
</feature>
<organism evidence="2 3">
    <name type="scientific">Brachionus plicatilis</name>
    <name type="common">Marine rotifer</name>
    <name type="synonym">Brachionus muelleri</name>
    <dbReference type="NCBI Taxonomy" id="10195"/>
    <lineage>
        <taxon>Eukaryota</taxon>
        <taxon>Metazoa</taxon>
        <taxon>Spiralia</taxon>
        <taxon>Gnathifera</taxon>
        <taxon>Rotifera</taxon>
        <taxon>Eurotatoria</taxon>
        <taxon>Monogononta</taxon>
        <taxon>Pseudotrocha</taxon>
        <taxon>Ploima</taxon>
        <taxon>Brachionidae</taxon>
        <taxon>Brachionus</taxon>
    </lineage>
</organism>
<dbReference type="AlphaFoldDB" id="A0A3M7PZX7"/>
<name>A0A3M7PZX7_BRAPC</name>
<dbReference type="Proteomes" id="UP000276133">
    <property type="component" value="Unassembled WGS sequence"/>
</dbReference>
<proteinExistence type="predicted"/>
<evidence type="ECO:0000256" key="1">
    <source>
        <dbReference type="SAM" id="Phobius"/>
    </source>
</evidence>
<keyword evidence="1" id="KW-0812">Transmembrane</keyword>
<comment type="caution">
    <text evidence="2">The sequence shown here is derived from an EMBL/GenBank/DDBJ whole genome shotgun (WGS) entry which is preliminary data.</text>
</comment>
<keyword evidence="3" id="KW-1185">Reference proteome</keyword>
<gene>
    <name evidence="2" type="ORF">BpHYR1_001544</name>
</gene>
<accession>A0A3M7PZX7</accession>
<keyword evidence="1" id="KW-1133">Transmembrane helix</keyword>
<evidence type="ECO:0000313" key="3">
    <source>
        <dbReference type="Proteomes" id="UP000276133"/>
    </source>
</evidence>
<evidence type="ECO:0000313" key="2">
    <source>
        <dbReference type="EMBL" id="RNA04563.1"/>
    </source>
</evidence>